<feature type="transmembrane region" description="Helical" evidence="1">
    <location>
        <begin position="71"/>
        <end position="93"/>
    </location>
</feature>
<protein>
    <recommendedName>
        <fullName evidence="5">DUF2834 domain-containing protein</fullName>
    </recommendedName>
</protein>
<organism evidence="3 4">
    <name type="scientific">Paenalkalicoccus suaedae</name>
    <dbReference type="NCBI Taxonomy" id="2592382"/>
    <lineage>
        <taxon>Bacteria</taxon>
        <taxon>Bacillati</taxon>
        <taxon>Bacillota</taxon>
        <taxon>Bacilli</taxon>
        <taxon>Bacillales</taxon>
        <taxon>Bacillaceae</taxon>
        <taxon>Paenalkalicoccus</taxon>
    </lineage>
</organism>
<reference evidence="4" key="1">
    <citation type="submission" date="2019-07" db="EMBL/GenBank/DDBJ databases">
        <title>Bacillus alkalisoli sp. nov. isolated from saline soil.</title>
        <authorList>
            <person name="Sun J.-Q."/>
            <person name="Xu L."/>
        </authorList>
    </citation>
    <scope>NUCLEOTIDE SEQUENCE [LARGE SCALE GENOMIC DNA]</scope>
    <source>
        <strain evidence="4">M4U3P1</strain>
    </source>
</reference>
<feature type="chain" id="PRO_5038668144" description="DUF2834 domain-containing protein" evidence="2">
    <location>
        <begin position="26"/>
        <end position="200"/>
    </location>
</feature>
<evidence type="ECO:0000256" key="1">
    <source>
        <dbReference type="SAM" id="Phobius"/>
    </source>
</evidence>
<dbReference type="Proteomes" id="UP000318138">
    <property type="component" value="Chromosome"/>
</dbReference>
<feature type="transmembrane region" description="Helical" evidence="1">
    <location>
        <begin position="44"/>
        <end position="64"/>
    </location>
</feature>
<dbReference type="AlphaFoldDB" id="A0A859F9U0"/>
<evidence type="ECO:0000313" key="3">
    <source>
        <dbReference type="EMBL" id="QKS69620.1"/>
    </source>
</evidence>
<dbReference type="PANTHER" id="PTHR36009:SF3">
    <property type="entry name" value="TRANSMEMBRANE PROTEIN"/>
    <property type="match status" value="1"/>
</dbReference>
<keyword evidence="1" id="KW-1133">Transmembrane helix</keyword>
<gene>
    <name evidence="3" type="ORF">FLK61_22690</name>
</gene>
<dbReference type="KEGG" id="psua:FLK61_22690"/>
<evidence type="ECO:0000256" key="2">
    <source>
        <dbReference type="SAM" id="SignalP"/>
    </source>
</evidence>
<sequence>MKVKIVVFLALLGYALFLAPGANNADDTIFTSLITGSFDEVDPLVVAVFSMLGLYPLIFAMLLLPKDVYRIPAWPFSILAFGLGAFPLLPYLIIRGKVTRQSPRGPGFLQKALLHPLLIVLAAIIALLLYVTALQGSISAFQDAFMSSHLVSVMTVDFLVLIWLSYDVLKKEWGLRYSWLAFIPAFGPLVLLLMRKRFVA</sequence>
<proteinExistence type="predicted"/>
<accession>A0A859F9U0</accession>
<keyword evidence="1" id="KW-0812">Transmembrane</keyword>
<keyword evidence="1" id="KW-0472">Membrane</keyword>
<feature type="transmembrane region" description="Helical" evidence="1">
    <location>
        <begin position="113"/>
        <end position="132"/>
    </location>
</feature>
<dbReference type="PANTHER" id="PTHR36009">
    <property type="match status" value="1"/>
</dbReference>
<name>A0A859F9U0_9BACI</name>
<keyword evidence="2" id="KW-0732">Signal</keyword>
<feature type="signal peptide" evidence="2">
    <location>
        <begin position="1"/>
        <end position="25"/>
    </location>
</feature>
<feature type="transmembrane region" description="Helical" evidence="1">
    <location>
        <begin position="177"/>
        <end position="194"/>
    </location>
</feature>
<dbReference type="EMBL" id="CP041372">
    <property type="protein sequence ID" value="QKS69620.1"/>
    <property type="molecule type" value="Genomic_DNA"/>
</dbReference>
<evidence type="ECO:0008006" key="5">
    <source>
        <dbReference type="Google" id="ProtNLM"/>
    </source>
</evidence>
<evidence type="ECO:0000313" key="4">
    <source>
        <dbReference type="Proteomes" id="UP000318138"/>
    </source>
</evidence>
<feature type="transmembrane region" description="Helical" evidence="1">
    <location>
        <begin position="144"/>
        <end position="165"/>
    </location>
</feature>
<keyword evidence="4" id="KW-1185">Reference proteome</keyword>
<dbReference type="RefSeq" id="WP_176007636.1">
    <property type="nucleotide sequence ID" value="NZ_CP041372.2"/>
</dbReference>